<dbReference type="PROSITE" id="PS51118">
    <property type="entry name" value="HTH_HXLR"/>
    <property type="match status" value="1"/>
</dbReference>
<dbReference type="PANTHER" id="PTHR33204:SF18">
    <property type="entry name" value="TRANSCRIPTIONAL REGULATORY PROTEIN"/>
    <property type="match status" value="1"/>
</dbReference>
<dbReference type="RefSeq" id="WP_090377446.1">
    <property type="nucleotide sequence ID" value="NZ_FNLC01000001.1"/>
</dbReference>
<accession>A0A1H1AK17</accession>
<dbReference type="Proteomes" id="UP000198848">
    <property type="component" value="Unassembled WGS sequence"/>
</dbReference>
<gene>
    <name evidence="5" type="ORF">SAMN04489842_0716</name>
</gene>
<proteinExistence type="predicted"/>
<dbReference type="InterPro" id="IPR036388">
    <property type="entry name" value="WH-like_DNA-bd_sf"/>
</dbReference>
<dbReference type="EMBL" id="FNLC01000001">
    <property type="protein sequence ID" value="SDQ39831.1"/>
    <property type="molecule type" value="Genomic_DNA"/>
</dbReference>
<dbReference type="SUPFAM" id="SSF46785">
    <property type="entry name" value="Winged helix' DNA-binding domain"/>
    <property type="match status" value="1"/>
</dbReference>
<keyword evidence="3" id="KW-0804">Transcription</keyword>
<dbReference type="OrthoDB" id="380772at2157"/>
<dbReference type="PANTHER" id="PTHR33204">
    <property type="entry name" value="TRANSCRIPTIONAL REGULATOR, MARR FAMILY"/>
    <property type="match status" value="1"/>
</dbReference>
<dbReference type="CDD" id="cd00090">
    <property type="entry name" value="HTH_ARSR"/>
    <property type="match status" value="1"/>
</dbReference>
<evidence type="ECO:0000259" key="4">
    <source>
        <dbReference type="PROSITE" id="PS51118"/>
    </source>
</evidence>
<evidence type="ECO:0000313" key="5">
    <source>
        <dbReference type="EMBL" id="SDQ39831.1"/>
    </source>
</evidence>
<sequence>MLDDVREIVCPKWSIEILGFLAKNSPQNYSDIAEEFDTSSDIIVNRLQQLVDTGLLERDERSVKDVQYSITEDGEELIKILEDADNLLDDQ</sequence>
<reference evidence="6" key="1">
    <citation type="submission" date="2016-10" db="EMBL/GenBank/DDBJ databases">
        <authorList>
            <person name="Varghese N."/>
            <person name="Submissions S."/>
        </authorList>
    </citation>
    <scope>NUCLEOTIDE SEQUENCE [LARGE SCALE GENOMIC DNA]</scope>
    <source>
        <strain evidence="6">DSM 24767</strain>
    </source>
</reference>
<evidence type="ECO:0000256" key="1">
    <source>
        <dbReference type="ARBA" id="ARBA00023015"/>
    </source>
</evidence>
<evidence type="ECO:0000256" key="2">
    <source>
        <dbReference type="ARBA" id="ARBA00023125"/>
    </source>
</evidence>
<keyword evidence="2" id="KW-0238">DNA-binding</keyword>
<dbReference type="InterPro" id="IPR011991">
    <property type="entry name" value="ArsR-like_HTH"/>
</dbReference>
<evidence type="ECO:0000313" key="6">
    <source>
        <dbReference type="Proteomes" id="UP000198848"/>
    </source>
</evidence>
<feature type="domain" description="HTH hxlR-type" evidence="4">
    <location>
        <begin position="1"/>
        <end position="91"/>
    </location>
</feature>
<dbReference type="InterPro" id="IPR036390">
    <property type="entry name" value="WH_DNA-bd_sf"/>
</dbReference>
<protein>
    <submittedName>
        <fullName evidence="5">HxlR-like helix-turn-helix</fullName>
    </submittedName>
</protein>
<name>A0A1H1AK17_NATTX</name>
<dbReference type="Gene3D" id="1.10.10.10">
    <property type="entry name" value="Winged helix-like DNA-binding domain superfamily/Winged helix DNA-binding domain"/>
    <property type="match status" value="1"/>
</dbReference>
<dbReference type="GO" id="GO:0003677">
    <property type="term" value="F:DNA binding"/>
    <property type="evidence" value="ECO:0007669"/>
    <property type="project" value="UniProtKB-KW"/>
</dbReference>
<evidence type="ECO:0000256" key="3">
    <source>
        <dbReference type="ARBA" id="ARBA00023163"/>
    </source>
</evidence>
<dbReference type="AlphaFoldDB" id="A0A1H1AK17"/>
<dbReference type="Pfam" id="PF01638">
    <property type="entry name" value="HxlR"/>
    <property type="match status" value="1"/>
</dbReference>
<keyword evidence="1" id="KW-0805">Transcription regulation</keyword>
<dbReference type="InterPro" id="IPR002577">
    <property type="entry name" value="HTH_HxlR"/>
</dbReference>
<organism evidence="5 6">
    <name type="scientific">Natronobacterium texcoconense</name>
    <dbReference type="NCBI Taxonomy" id="1095778"/>
    <lineage>
        <taxon>Archaea</taxon>
        <taxon>Methanobacteriati</taxon>
        <taxon>Methanobacteriota</taxon>
        <taxon>Stenosarchaea group</taxon>
        <taxon>Halobacteria</taxon>
        <taxon>Halobacteriales</taxon>
        <taxon>Natrialbaceae</taxon>
        <taxon>Natronobacterium</taxon>
    </lineage>
</organism>
<dbReference type="STRING" id="1095778.SAMN04489842_0716"/>
<keyword evidence="6" id="KW-1185">Reference proteome</keyword>